<comment type="caution">
    <text evidence="1">The sequence shown here is derived from an EMBL/GenBank/DDBJ whole genome shotgun (WGS) entry which is preliminary data.</text>
</comment>
<name>A0A1Y2AIN0_9TREE</name>
<dbReference type="AlphaFoldDB" id="A0A1Y2AIN0"/>
<dbReference type="Proteomes" id="UP000193986">
    <property type="component" value="Unassembled WGS sequence"/>
</dbReference>
<evidence type="ECO:0000313" key="1">
    <source>
        <dbReference type="EMBL" id="ORY21795.1"/>
    </source>
</evidence>
<accession>A0A1Y2AIN0</accession>
<dbReference type="InParanoid" id="A0A1Y2AIN0"/>
<evidence type="ECO:0000313" key="2">
    <source>
        <dbReference type="Proteomes" id="UP000193986"/>
    </source>
</evidence>
<proteinExistence type="predicted"/>
<gene>
    <name evidence="1" type="ORF">BCR39DRAFT_552846</name>
</gene>
<protein>
    <submittedName>
        <fullName evidence="1">Uncharacterized protein</fullName>
    </submittedName>
</protein>
<reference evidence="1 2" key="1">
    <citation type="submission" date="2016-07" db="EMBL/GenBank/DDBJ databases">
        <title>Pervasive Adenine N6-methylation of Active Genes in Fungi.</title>
        <authorList>
            <consortium name="DOE Joint Genome Institute"/>
            <person name="Mondo S.J."/>
            <person name="Dannebaum R.O."/>
            <person name="Kuo R.C."/>
            <person name="Labutti K."/>
            <person name="Haridas S."/>
            <person name="Kuo A."/>
            <person name="Salamov A."/>
            <person name="Ahrendt S.R."/>
            <person name="Lipzen A."/>
            <person name="Sullivan W."/>
            <person name="Andreopoulos W.B."/>
            <person name="Clum A."/>
            <person name="Lindquist E."/>
            <person name="Daum C."/>
            <person name="Ramamoorthy G.K."/>
            <person name="Gryganskyi A."/>
            <person name="Culley D."/>
            <person name="Magnuson J.K."/>
            <person name="James T.Y."/>
            <person name="O'Malley M.A."/>
            <person name="Stajich J.E."/>
            <person name="Spatafora J.W."/>
            <person name="Visel A."/>
            <person name="Grigoriev I.V."/>
        </authorList>
    </citation>
    <scope>NUCLEOTIDE SEQUENCE [LARGE SCALE GENOMIC DNA]</scope>
    <source>
        <strain evidence="1 2">68-887.2</strain>
    </source>
</reference>
<organism evidence="1 2">
    <name type="scientific">Naematelia encephala</name>
    <dbReference type="NCBI Taxonomy" id="71784"/>
    <lineage>
        <taxon>Eukaryota</taxon>
        <taxon>Fungi</taxon>
        <taxon>Dikarya</taxon>
        <taxon>Basidiomycota</taxon>
        <taxon>Agaricomycotina</taxon>
        <taxon>Tremellomycetes</taxon>
        <taxon>Tremellales</taxon>
        <taxon>Naemateliaceae</taxon>
        <taxon>Naematelia</taxon>
    </lineage>
</organism>
<dbReference type="EMBL" id="MCFC01000104">
    <property type="protein sequence ID" value="ORY21795.1"/>
    <property type="molecule type" value="Genomic_DNA"/>
</dbReference>
<sequence length="73" mass="8099">MGYIAFPLHVLVLSSLRETSTLPPFPLHFSTWCLQALTSLVTSPTGIGCLALSRYSLKIRISSWECTRCPICL</sequence>
<keyword evidence="2" id="KW-1185">Reference proteome</keyword>